<keyword evidence="4" id="KW-0349">Heme</keyword>
<evidence type="ECO:0000256" key="4">
    <source>
        <dbReference type="PIRSR" id="PIRSR600898-1"/>
    </source>
</evidence>
<name>M1VE33_TOLAL</name>
<dbReference type="SUPFAM" id="SSF140959">
    <property type="entry name" value="Indolic compounds 2,3-dioxygenase-like"/>
    <property type="match status" value="1"/>
</dbReference>
<dbReference type="InterPro" id="IPR037217">
    <property type="entry name" value="Trp/Indoleamine_2_3_dOase-like"/>
</dbReference>
<protein>
    <submittedName>
        <fullName evidence="5">Indoleamine 2,3-dioxygenase</fullName>
    </submittedName>
</protein>
<dbReference type="EMBL" id="AB725916">
    <property type="protein sequence ID" value="BAM84044.1"/>
    <property type="molecule type" value="Genomic_DNA"/>
</dbReference>
<dbReference type="GO" id="GO:0019441">
    <property type="term" value="P:L-tryptophan catabolic process to kynurenine"/>
    <property type="evidence" value="ECO:0007669"/>
    <property type="project" value="InterPro"/>
</dbReference>
<dbReference type="GO" id="GO:0034354">
    <property type="term" value="P:'de novo' NAD+ biosynthetic process from L-tryptophan"/>
    <property type="evidence" value="ECO:0007669"/>
    <property type="project" value="TreeGrafter"/>
</dbReference>
<proteinExistence type="inferred from homology"/>
<evidence type="ECO:0000256" key="2">
    <source>
        <dbReference type="ARBA" id="ARBA00022723"/>
    </source>
</evidence>
<comment type="similarity">
    <text evidence="1">Belongs to the indoleamine 2,3-dioxygenase family.</text>
</comment>
<feature type="binding site" description="proximal binding residue" evidence="4">
    <location>
        <position position="349"/>
    </location>
    <ligand>
        <name>heme b</name>
        <dbReference type="ChEBI" id="CHEBI:60344"/>
    </ligand>
    <ligandPart>
        <name>Fe</name>
        <dbReference type="ChEBI" id="CHEBI:18248"/>
    </ligandPart>
</feature>
<accession>M1VE33</accession>
<evidence type="ECO:0000313" key="5">
    <source>
        <dbReference type="EMBL" id="BAM84044.1"/>
    </source>
</evidence>
<sequence>MAKLLESFGITRNGFLPEGNPLEMLPDSYYEPWEAIAQNLPDFIQHGIREAVTRLPLLSTERLCSDEEWRRAYVVLAYLSHAYIWAGEKPEEILPPQISVPFLRVSKHLELPPVLTYAAADLWNFSCVGVDFTKLESLRTLCSFTGTETESWFVLISVAIEATAGGIITQILNALHHTHRKPMNYRVVTDAVEDLGHCIHSISELLDRMYERCDPMVFYHQVRPFLAGGKNMEAAGLPRGIFFDEGCGVGKWRQLRGGSNGQSSLIQLLDIALGIDHGTDAELAGARRSFHDEVRDYMPGPHRRFLSYANSLGSLRDIALLPCMTVEQHRLRCAYSVATKELGILRNKHLQIVAKYIILPSKRLWTEPRKGLASASVFSENNELTGTGGTSLLPFLKMARDKTTLASHLG</sequence>
<dbReference type="GO" id="GO:0033754">
    <property type="term" value="F:indoleamine 2,3-dioxygenase activity"/>
    <property type="evidence" value="ECO:0007669"/>
    <property type="project" value="TreeGrafter"/>
</dbReference>
<keyword evidence="2 4" id="KW-0479">Metal-binding</keyword>
<dbReference type="GO" id="GO:0020037">
    <property type="term" value="F:heme binding"/>
    <property type="evidence" value="ECO:0007669"/>
    <property type="project" value="InterPro"/>
</dbReference>
<dbReference type="PANTHER" id="PTHR28657:SF10">
    <property type="entry name" value="INDOLEAMINE 2,3-DIOXYGENASE"/>
    <property type="match status" value="1"/>
</dbReference>
<organism evidence="5">
    <name type="scientific">Tolypocladium album</name>
    <name type="common">Soil fungus</name>
    <name type="synonym">Chaunopycnis alba</name>
    <dbReference type="NCBI Taxonomy" id="124418"/>
    <lineage>
        <taxon>Eukaryota</taxon>
        <taxon>Fungi</taxon>
        <taxon>Dikarya</taxon>
        <taxon>Ascomycota</taxon>
        <taxon>Pezizomycotina</taxon>
        <taxon>Sordariomycetes</taxon>
        <taxon>Hypocreomycetidae</taxon>
        <taxon>Hypocreales</taxon>
        <taxon>Ophiocordycipitaceae</taxon>
        <taxon>Tolypocladium</taxon>
    </lineage>
</organism>
<dbReference type="AlphaFoldDB" id="M1VE33"/>
<keyword evidence="5" id="KW-0560">Oxidoreductase</keyword>
<evidence type="ECO:0000256" key="3">
    <source>
        <dbReference type="ARBA" id="ARBA00023004"/>
    </source>
</evidence>
<keyword evidence="5" id="KW-0223">Dioxygenase</keyword>
<dbReference type="Pfam" id="PF01231">
    <property type="entry name" value="IDO"/>
    <property type="match status" value="1"/>
</dbReference>
<evidence type="ECO:0000256" key="1">
    <source>
        <dbReference type="ARBA" id="ARBA00007119"/>
    </source>
</evidence>
<keyword evidence="3 4" id="KW-0408">Iron</keyword>
<dbReference type="PROSITE" id="PS00876">
    <property type="entry name" value="IDO_1"/>
    <property type="match status" value="1"/>
</dbReference>
<dbReference type="GO" id="GO:0005737">
    <property type="term" value="C:cytoplasm"/>
    <property type="evidence" value="ECO:0007669"/>
    <property type="project" value="TreeGrafter"/>
</dbReference>
<dbReference type="InterPro" id="IPR000898">
    <property type="entry name" value="Indolamine_dOase"/>
</dbReference>
<dbReference type="PANTHER" id="PTHR28657">
    <property type="entry name" value="INDOLEAMINE 2,3-DIOXYGENASE"/>
    <property type="match status" value="1"/>
</dbReference>
<reference evidence="5" key="1">
    <citation type="journal article" date="2012" name="Chem. Biol.">
        <title>Terpendole E, a kinesin Eg5 inhibitor, is a key biosynthetic intermediate of indole-diterpenes in the producing fungus Chaunopycnis alba.</title>
        <authorList>
            <person name="Motoyama T."/>
            <person name="Hayashi T."/>
            <person name="Hirota H."/>
            <person name="Ueki M."/>
            <person name="Osada H."/>
        </authorList>
    </citation>
    <scope>NUCLEOTIDE SEQUENCE</scope>
</reference>
<dbReference type="GO" id="GO:0046872">
    <property type="term" value="F:metal ion binding"/>
    <property type="evidence" value="ECO:0007669"/>
    <property type="project" value="UniProtKB-KW"/>
</dbReference>
<dbReference type="Gene3D" id="1.20.58.480">
    <property type="match status" value="1"/>
</dbReference>